<reference evidence="1" key="1">
    <citation type="journal article" date="2021" name="Proc. Natl. Acad. Sci. U.S.A.">
        <title>A Catalog of Tens of Thousands of Viruses from Human Metagenomes Reveals Hidden Associations with Chronic Diseases.</title>
        <authorList>
            <person name="Tisza M.J."/>
            <person name="Buck C.B."/>
        </authorList>
    </citation>
    <scope>NUCLEOTIDE SEQUENCE</scope>
    <source>
        <strain evidence="1">CtqPo10</strain>
    </source>
</reference>
<sequence length="151" mass="17989">MENREKFAKEILDIACKGDMFSVTKSGEITFCDRFKCDMCKFNDSTGEKSCRTKRYEWSKYKYIGKSTITSREKNFLDALPSKCKYIARDKDNLLCAYYDKPIRGNKFWITNYAFHDMPKDMHGDVFSFIKWEDEEPWSIEDLKKLEVKDE</sequence>
<proteinExistence type="predicted"/>
<evidence type="ECO:0000313" key="1">
    <source>
        <dbReference type="EMBL" id="DAF54751.1"/>
    </source>
</evidence>
<name>A0A8S5SVL8_9CAUD</name>
<dbReference type="EMBL" id="BK032682">
    <property type="protein sequence ID" value="DAF54751.1"/>
    <property type="molecule type" value="Genomic_DNA"/>
</dbReference>
<organism evidence="1">
    <name type="scientific">Siphoviridae sp. ctqPo10</name>
    <dbReference type="NCBI Taxonomy" id="2827948"/>
    <lineage>
        <taxon>Viruses</taxon>
        <taxon>Duplodnaviria</taxon>
        <taxon>Heunggongvirae</taxon>
        <taxon>Uroviricota</taxon>
        <taxon>Caudoviricetes</taxon>
    </lineage>
</organism>
<protein>
    <submittedName>
        <fullName evidence="1">Uncharacterized protein</fullName>
    </submittedName>
</protein>
<accession>A0A8S5SVL8</accession>